<evidence type="ECO:0000256" key="1">
    <source>
        <dbReference type="SAM" id="MobiDB-lite"/>
    </source>
</evidence>
<evidence type="ECO:0000313" key="3">
    <source>
        <dbReference type="Proteomes" id="UP000572817"/>
    </source>
</evidence>
<organism evidence="2 3">
    <name type="scientific">Botryosphaeria dothidea</name>
    <dbReference type="NCBI Taxonomy" id="55169"/>
    <lineage>
        <taxon>Eukaryota</taxon>
        <taxon>Fungi</taxon>
        <taxon>Dikarya</taxon>
        <taxon>Ascomycota</taxon>
        <taxon>Pezizomycotina</taxon>
        <taxon>Dothideomycetes</taxon>
        <taxon>Dothideomycetes incertae sedis</taxon>
        <taxon>Botryosphaeriales</taxon>
        <taxon>Botryosphaeriaceae</taxon>
        <taxon>Botryosphaeria</taxon>
    </lineage>
</organism>
<accession>A0A8H4NAC9</accession>
<sequence length="105" mass="10499">MLSFLDSRSNEMFDRELAAIEAEEAAASGQGSTAVSEPGGAAVPHVLGGSGGDVASADGVISRQAPVDQLQVLLASPPGFASWEDALGLDDLGFVGGSPREVLGS</sequence>
<reference evidence="2" key="1">
    <citation type="submission" date="2020-04" db="EMBL/GenBank/DDBJ databases">
        <title>Genome Assembly and Annotation of Botryosphaeria dothidea sdau 11-99, a Latent Pathogen of Apple Fruit Ring Rot in China.</title>
        <authorList>
            <person name="Yu C."/>
            <person name="Diao Y."/>
            <person name="Lu Q."/>
            <person name="Zhao J."/>
            <person name="Cui S."/>
            <person name="Peng C."/>
            <person name="He B."/>
            <person name="Liu H."/>
        </authorList>
    </citation>
    <scope>NUCLEOTIDE SEQUENCE [LARGE SCALE GENOMIC DNA]</scope>
    <source>
        <strain evidence="2">Sdau11-99</strain>
    </source>
</reference>
<feature type="region of interest" description="Disordered" evidence="1">
    <location>
        <begin position="24"/>
        <end position="47"/>
    </location>
</feature>
<name>A0A8H4NAC9_9PEZI</name>
<protein>
    <submittedName>
        <fullName evidence="2">Uncharacterized protein</fullName>
    </submittedName>
</protein>
<dbReference type="EMBL" id="WWBZ02000008">
    <property type="protein sequence ID" value="KAF4311726.1"/>
    <property type="molecule type" value="Genomic_DNA"/>
</dbReference>
<evidence type="ECO:0000313" key="2">
    <source>
        <dbReference type="EMBL" id="KAF4311726.1"/>
    </source>
</evidence>
<dbReference type="Proteomes" id="UP000572817">
    <property type="component" value="Unassembled WGS sequence"/>
</dbReference>
<proteinExistence type="predicted"/>
<dbReference type="AlphaFoldDB" id="A0A8H4NAC9"/>
<comment type="caution">
    <text evidence="2">The sequence shown here is derived from an EMBL/GenBank/DDBJ whole genome shotgun (WGS) entry which is preliminary data.</text>
</comment>
<keyword evidence="3" id="KW-1185">Reference proteome</keyword>
<gene>
    <name evidence="2" type="ORF">GTA08_BOTSDO12721</name>
</gene>